<evidence type="ECO:0000256" key="10">
    <source>
        <dbReference type="SAM" id="Phobius"/>
    </source>
</evidence>
<keyword evidence="3 9" id="KW-0645">Protease</keyword>
<comment type="subcellular location">
    <subcellularLocation>
        <location evidence="1">Secreted</location>
    </subcellularLocation>
</comment>
<dbReference type="PANTHER" id="PTHR24264">
    <property type="entry name" value="TRYPSIN-RELATED"/>
    <property type="match status" value="1"/>
</dbReference>
<keyword evidence="10" id="KW-0472">Membrane</keyword>
<dbReference type="FunFam" id="2.40.10.10:FF:000146">
    <property type="entry name" value="Serine protease 53"/>
    <property type="match status" value="1"/>
</dbReference>
<evidence type="ECO:0000256" key="6">
    <source>
        <dbReference type="ARBA" id="ARBA00022825"/>
    </source>
</evidence>
<protein>
    <recommendedName>
        <fullName evidence="11">Peptidase S1 domain-containing protein</fullName>
    </recommendedName>
</protein>
<evidence type="ECO:0000256" key="4">
    <source>
        <dbReference type="ARBA" id="ARBA00022729"/>
    </source>
</evidence>
<dbReference type="InterPro" id="IPR001254">
    <property type="entry name" value="Trypsin_dom"/>
</dbReference>
<keyword evidence="2" id="KW-0964">Secreted</keyword>
<dbReference type="InterPro" id="IPR050127">
    <property type="entry name" value="Serine_Proteases_S1"/>
</dbReference>
<evidence type="ECO:0000256" key="3">
    <source>
        <dbReference type="ARBA" id="ARBA00022670"/>
    </source>
</evidence>
<accession>A0A7R8UV62</accession>
<keyword evidence="6 9" id="KW-0720">Serine protease</keyword>
<evidence type="ECO:0000256" key="5">
    <source>
        <dbReference type="ARBA" id="ARBA00022801"/>
    </source>
</evidence>
<dbReference type="InterPro" id="IPR009003">
    <property type="entry name" value="Peptidase_S1_PA"/>
</dbReference>
<dbReference type="GO" id="GO:0005615">
    <property type="term" value="C:extracellular space"/>
    <property type="evidence" value="ECO:0007669"/>
    <property type="project" value="TreeGrafter"/>
</dbReference>
<evidence type="ECO:0000256" key="7">
    <source>
        <dbReference type="ARBA" id="ARBA00023145"/>
    </source>
</evidence>
<dbReference type="PROSITE" id="PS00135">
    <property type="entry name" value="TRYPSIN_SER"/>
    <property type="match status" value="1"/>
</dbReference>
<keyword evidence="5 9" id="KW-0378">Hydrolase</keyword>
<dbReference type="PROSITE" id="PS00134">
    <property type="entry name" value="TRYPSIN_HIS"/>
    <property type="match status" value="1"/>
</dbReference>
<dbReference type="SUPFAM" id="SSF50494">
    <property type="entry name" value="Trypsin-like serine proteases"/>
    <property type="match status" value="1"/>
</dbReference>
<keyword evidence="13" id="KW-1185">Reference proteome</keyword>
<dbReference type="InterPro" id="IPR001314">
    <property type="entry name" value="Peptidase_S1A"/>
</dbReference>
<dbReference type="PROSITE" id="PS50240">
    <property type="entry name" value="TRYPSIN_DOM"/>
    <property type="match status" value="1"/>
</dbReference>
<proteinExistence type="predicted"/>
<dbReference type="EMBL" id="LR899011">
    <property type="protein sequence ID" value="CAD7086483.1"/>
    <property type="molecule type" value="Genomic_DNA"/>
</dbReference>
<evidence type="ECO:0000313" key="13">
    <source>
        <dbReference type="Proteomes" id="UP000594454"/>
    </source>
</evidence>
<feature type="transmembrane region" description="Helical" evidence="10">
    <location>
        <begin position="24"/>
        <end position="46"/>
    </location>
</feature>
<evidence type="ECO:0000259" key="11">
    <source>
        <dbReference type="PROSITE" id="PS50240"/>
    </source>
</evidence>
<dbReference type="OrthoDB" id="10059102at2759"/>
<keyword evidence="4" id="KW-0732">Signal</keyword>
<dbReference type="InterPro" id="IPR043504">
    <property type="entry name" value="Peptidase_S1_PA_chymotrypsin"/>
</dbReference>
<feature type="domain" description="Peptidase S1" evidence="11">
    <location>
        <begin position="45"/>
        <end position="281"/>
    </location>
</feature>
<keyword evidence="7" id="KW-0865">Zymogen</keyword>
<keyword evidence="8" id="KW-1015">Disulfide bond</keyword>
<name>A0A7R8UV62_HERIL</name>
<dbReference type="CDD" id="cd00190">
    <property type="entry name" value="Tryp_SPc"/>
    <property type="match status" value="1"/>
</dbReference>
<dbReference type="Gene3D" id="2.40.10.10">
    <property type="entry name" value="Trypsin-like serine proteases"/>
    <property type="match status" value="1"/>
</dbReference>
<dbReference type="SMART" id="SM00020">
    <property type="entry name" value="Tryp_SPc"/>
    <property type="match status" value="1"/>
</dbReference>
<evidence type="ECO:0000256" key="2">
    <source>
        <dbReference type="ARBA" id="ARBA00022525"/>
    </source>
</evidence>
<dbReference type="InParanoid" id="A0A7R8UV62"/>
<sequence>MKEKPNCSTEFWLLHNSYPQGANVFKVGIAIVFLICTAQVTSFRIFGGRVAKSGEYPMMVSLREKTNGGHICGGILIAPRAVLTAAHCVRRCLKEAPSICAQQYSVMLGDINRNVKDSSPTTRQIIRLRTIILHKNFTTATLQNDIAYIELIHDAKFSRNVDIAALAPQRPDVGQQCVVTGWGATEEGKSSMVLLVTLVHIINDEVCIKRLKKFRPNHMICAGDLSGCNDSCQGDSGGPLICGAKEIAGIVSFGIGCALEEYASAYTDVRAYMGWITERLARSQTSIKLQPKLYLVVWLRMVLMHFILSVLNWVYKL</sequence>
<evidence type="ECO:0000256" key="9">
    <source>
        <dbReference type="RuleBase" id="RU363034"/>
    </source>
</evidence>
<keyword evidence="10" id="KW-1133">Transmembrane helix</keyword>
<dbReference type="InterPro" id="IPR018114">
    <property type="entry name" value="TRYPSIN_HIS"/>
</dbReference>
<evidence type="ECO:0000256" key="1">
    <source>
        <dbReference type="ARBA" id="ARBA00004613"/>
    </source>
</evidence>
<keyword evidence="10" id="KW-0812">Transmembrane</keyword>
<evidence type="ECO:0000313" key="12">
    <source>
        <dbReference type="EMBL" id="CAD7086483.1"/>
    </source>
</evidence>
<dbReference type="GO" id="GO:0006508">
    <property type="term" value="P:proteolysis"/>
    <property type="evidence" value="ECO:0007669"/>
    <property type="project" value="UniProtKB-KW"/>
</dbReference>
<dbReference type="AlphaFoldDB" id="A0A7R8UV62"/>
<feature type="transmembrane region" description="Helical" evidence="10">
    <location>
        <begin position="293"/>
        <end position="315"/>
    </location>
</feature>
<dbReference type="Proteomes" id="UP000594454">
    <property type="component" value="Chromosome 3"/>
</dbReference>
<dbReference type="PRINTS" id="PR00722">
    <property type="entry name" value="CHYMOTRYPSIN"/>
</dbReference>
<dbReference type="GO" id="GO:0004252">
    <property type="term" value="F:serine-type endopeptidase activity"/>
    <property type="evidence" value="ECO:0007669"/>
    <property type="project" value="InterPro"/>
</dbReference>
<dbReference type="Pfam" id="PF00089">
    <property type="entry name" value="Trypsin"/>
    <property type="match status" value="1"/>
</dbReference>
<evidence type="ECO:0000256" key="8">
    <source>
        <dbReference type="ARBA" id="ARBA00023157"/>
    </source>
</evidence>
<dbReference type="InterPro" id="IPR033116">
    <property type="entry name" value="TRYPSIN_SER"/>
</dbReference>
<reference evidence="12 13" key="1">
    <citation type="submission" date="2020-11" db="EMBL/GenBank/DDBJ databases">
        <authorList>
            <person name="Wallbank WR R."/>
            <person name="Pardo Diaz C."/>
            <person name="Kozak K."/>
            <person name="Martin S."/>
            <person name="Jiggins C."/>
            <person name="Moest M."/>
            <person name="Warren A I."/>
            <person name="Generalovic N T."/>
            <person name="Byers J.R.P. K."/>
            <person name="Montejo-Kovacevich G."/>
            <person name="Yen C E."/>
        </authorList>
    </citation>
    <scope>NUCLEOTIDE SEQUENCE [LARGE SCALE GENOMIC DNA]</scope>
</reference>
<gene>
    <name evidence="12" type="ORF">HERILL_LOCUS9255</name>
</gene>
<dbReference type="PANTHER" id="PTHR24264:SF83">
    <property type="entry name" value="COMPLEMENT FACTOR I"/>
    <property type="match status" value="1"/>
</dbReference>
<organism evidence="12 13">
    <name type="scientific">Hermetia illucens</name>
    <name type="common">Black soldier fly</name>
    <dbReference type="NCBI Taxonomy" id="343691"/>
    <lineage>
        <taxon>Eukaryota</taxon>
        <taxon>Metazoa</taxon>
        <taxon>Ecdysozoa</taxon>
        <taxon>Arthropoda</taxon>
        <taxon>Hexapoda</taxon>
        <taxon>Insecta</taxon>
        <taxon>Pterygota</taxon>
        <taxon>Neoptera</taxon>
        <taxon>Endopterygota</taxon>
        <taxon>Diptera</taxon>
        <taxon>Brachycera</taxon>
        <taxon>Stratiomyomorpha</taxon>
        <taxon>Stratiomyidae</taxon>
        <taxon>Hermetiinae</taxon>
        <taxon>Hermetia</taxon>
    </lineage>
</organism>